<feature type="transmembrane region" description="Helical" evidence="6">
    <location>
        <begin position="328"/>
        <end position="353"/>
    </location>
</feature>
<evidence type="ECO:0000256" key="6">
    <source>
        <dbReference type="SAM" id="Phobius"/>
    </source>
</evidence>
<evidence type="ECO:0000256" key="1">
    <source>
        <dbReference type="ARBA" id="ARBA00004141"/>
    </source>
</evidence>
<comment type="subcellular location">
    <subcellularLocation>
        <location evidence="1">Membrane</location>
        <topology evidence="1">Multi-pass membrane protein</topology>
    </subcellularLocation>
</comment>
<evidence type="ECO:0008006" key="9">
    <source>
        <dbReference type="Google" id="ProtNLM"/>
    </source>
</evidence>
<dbReference type="PANTHER" id="PTHR21716">
    <property type="entry name" value="TRANSMEMBRANE PROTEIN"/>
    <property type="match status" value="1"/>
</dbReference>
<evidence type="ECO:0000313" key="7">
    <source>
        <dbReference type="EMBL" id="KEZ77339.1"/>
    </source>
</evidence>
<gene>
    <name evidence="7" type="ORF">C41B8_10775</name>
</gene>
<dbReference type="GO" id="GO:0055085">
    <property type="term" value="P:transmembrane transport"/>
    <property type="evidence" value="ECO:0007669"/>
    <property type="project" value="TreeGrafter"/>
</dbReference>
<dbReference type="eggNOG" id="COG0628">
    <property type="taxonomic scope" value="Bacteria"/>
</dbReference>
<dbReference type="InterPro" id="IPR002549">
    <property type="entry name" value="AI-2E-like"/>
</dbReference>
<proteinExistence type="inferred from homology"/>
<feature type="transmembrane region" description="Helical" evidence="6">
    <location>
        <begin position="257"/>
        <end position="281"/>
    </location>
</feature>
<dbReference type="EMBL" id="APNK01000014">
    <property type="protein sequence ID" value="KEZ77339.1"/>
    <property type="molecule type" value="Genomic_DNA"/>
</dbReference>
<organism evidence="7 8">
    <name type="scientific">Salinisphaera hydrothermalis (strain C41B8)</name>
    <dbReference type="NCBI Taxonomy" id="1304275"/>
    <lineage>
        <taxon>Bacteria</taxon>
        <taxon>Pseudomonadati</taxon>
        <taxon>Pseudomonadota</taxon>
        <taxon>Gammaproteobacteria</taxon>
        <taxon>Salinisphaerales</taxon>
        <taxon>Salinisphaeraceae</taxon>
        <taxon>Salinisphaera</taxon>
    </lineage>
</organism>
<reference evidence="7 8" key="1">
    <citation type="submission" date="2013-03" db="EMBL/GenBank/DDBJ databases">
        <title>Salinisphaera hydrothermalis C41B8 Genome Sequencing.</title>
        <authorList>
            <person name="Li C."/>
            <person name="Lai Q."/>
            <person name="Shao Z."/>
        </authorList>
    </citation>
    <scope>NUCLEOTIDE SEQUENCE [LARGE SCALE GENOMIC DNA]</scope>
    <source>
        <strain evidence="7 8">C41B8</strain>
    </source>
</reference>
<feature type="transmembrane region" description="Helical" evidence="6">
    <location>
        <begin position="288"/>
        <end position="308"/>
    </location>
</feature>
<keyword evidence="4 6" id="KW-1133">Transmembrane helix</keyword>
<keyword evidence="8" id="KW-1185">Reference proteome</keyword>
<evidence type="ECO:0000256" key="2">
    <source>
        <dbReference type="ARBA" id="ARBA00009773"/>
    </source>
</evidence>
<dbReference type="AlphaFoldDB" id="A0A084IKV5"/>
<evidence type="ECO:0000256" key="3">
    <source>
        <dbReference type="ARBA" id="ARBA00022692"/>
    </source>
</evidence>
<dbReference type="GO" id="GO:0016020">
    <property type="term" value="C:membrane"/>
    <property type="evidence" value="ECO:0007669"/>
    <property type="project" value="UniProtKB-SubCell"/>
</dbReference>
<evidence type="ECO:0000256" key="4">
    <source>
        <dbReference type="ARBA" id="ARBA00022989"/>
    </source>
</evidence>
<comment type="similarity">
    <text evidence="2">Belongs to the autoinducer-2 exporter (AI-2E) (TC 2.A.86) family.</text>
</comment>
<feature type="transmembrane region" description="Helical" evidence="6">
    <location>
        <begin position="167"/>
        <end position="190"/>
    </location>
</feature>
<dbReference type="PANTHER" id="PTHR21716:SF62">
    <property type="entry name" value="TRANSPORT PROTEIN YDBI-RELATED"/>
    <property type="match status" value="1"/>
</dbReference>
<evidence type="ECO:0000256" key="5">
    <source>
        <dbReference type="ARBA" id="ARBA00023136"/>
    </source>
</evidence>
<accession>A0A084IKV5</accession>
<keyword evidence="5 6" id="KW-0472">Membrane</keyword>
<comment type="caution">
    <text evidence="7">The sequence shown here is derived from an EMBL/GenBank/DDBJ whole genome shotgun (WGS) entry which is preliminary data.</text>
</comment>
<keyword evidence="3 6" id="KW-0812">Transmembrane</keyword>
<feature type="transmembrane region" description="Helical" evidence="6">
    <location>
        <begin position="52"/>
        <end position="72"/>
    </location>
</feature>
<protein>
    <recommendedName>
        <fullName evidence="9">Permease</fullName>
    </recommendedName>
</protein>
<feature type="transmembrane region" description="Helical" evidence="6">
    <location>
        <begin position="84"/>
        <end position="104"/>
    </location>
</feature>
<evidence type="ECO:0000313" key="8">
    <source>
        <dbReference type="Proteomes" id="UP000028302"/>
    </source>
</evidence>
<feature type="transmembrane region" description="Helical" evidence="6">
    <location>
        <begin position="24"/>
        <end position="46"/>
    </location>
</feature>
<dbReference type="Pfam" id="PF01594">
    <property type="entry name" value="AI-2E_transport"/>
    <property type="match status" value="1"/>
</dbReference>
<feature type="transmembrane region" description="Helical" evidence="6">
    <location>
        <begin position="230"/>
        <end position="251"/>
    </location>
</feature>
<dbReference type="Proteomes" id="UP000028302">
    <property type="component" value="Unassembled WGS sequence"/>
</dbReference>
<name>A0A084IKV5_SALHC</name>
<dbReference type="PATRIC" id="fig|1304275.5.peg.2200"/>
<sequence length="375" mass="39656">MADDDTGPIPMIRSQRDTRDLRDFWRRCLIVAATGMGSIALLWFVWTVGHALLLIFAAFLVAVGLGALARLVSKLTGLSRHPAVISVITAMVLLVAAAMTLGTMNVAAQAPQLQNQVAQSIDALQGKLRHYEIATHLFDSSMGSKSGSSSGSTPSLGEHLTSELSSAATVTITSVTDLFVVLIIGIYLALRPSLYYDGLLRLFPPARQHRADLIAHEATDAVRRWLSGRAISMGLVGLGSMAGLWAIGIPFPLLLGLLAGVLTFIPYLGALVSAIPALLIAGMHGVWPMLYVGALYLALHLIEGYVLAPLIQRRTASIAPAFLLSVQVLGGAIAGVLGIALATPIALVIAVTIQLSYVQDVIGEEPHLPGDTPRE</sequence>